<sequence>MSQDPQRSPVAGLSQAGIFETEPLPQNPIQSPSSLLHIDPQVWRAPLPGLKTPSHTKGHLSPIKFPLPQSPTPRNPAPALPTTPENLALPSCNEPGKSPIVSSEEDHGPPPALTPLMKLDEAIWLFMMKRAPIMPDVLEEAEYYTLIAHYIHELPEDPNWLLTKVGVDYEYFGNLKVLVGYILQKEAEAAAAHLWNRIHPLNQGPILPSYVPSIYSPLPSPKHMPITPETLTPMPIEPPRTPHYANVSAYPLKPHTHGGGPVGSCPRSS</sequence>
<dbReference type="AlphaFoldDB" id="A0A2H3AXA5"/>
<keyword evidence="3" id="KW-1185">Reference proteome</keyword>
<dbReference type="EMBL" id="KZ293459">
    <property type="protein sequence ID" value="PBK63331.1"/>
    <property type="molecule type" value="Genomic_DNA"/>
</dbReference>
<protein>
    <submittedName>
        <fullName evidence="2">Uncharacterized protein</fullName>
    </submittedName>
</protein>
<dbReference type="STRING" id="1076256.A0A2H3AXA5"/>
<name>A0A2H3AXA5_9AGAR</name>
<dbReference type="Proteomes" id="UP000218334">
    <property type="component" value="Unassembled WGS sequence"/>
</dbReference>
<evidence type="ECO:0000256" key="1">
    <source>
        <dbReference type="SAM" id="MobiDB-lite"/>
    </source>
</evidence>
<feature type="region of interest" description="Disordered" evidence="1">
    <location>
        <begin position="47"/>
        <end position="109"/>
    </location>
</feature>
<organism evidence="2 3">
    <name type="scientific">Armillaria solidipes</name>
    <dbReference type="NCBI Taxonomy" id="1076256"/>
    <lineage>
        <taxon>Eukaryota</taxon>
        <taxon>Fungi</taxon>
        <taxon>Dikarya</taxon>
        <taxon>Basidiomycota</taxon>
        <taxon>Agaricomycotina</taxon>
        <taxon>Agaricomycetes</taxon>
        <taxon>Agaricomycetidae</taxon>
        <taxon>Agaricales</taxon>
        <taxon>Marasmiineae</taxon>
        <taxon>Physalacriaceae</taxon>
        <taxon>Armillaria</taxon>
    </lineage>
</organism>
<evidence type="ECO:0000313" key="3">
    <source>
        <dbReference type="Proteomes" id="UP000218334"/>
    </source>
</evidence>
<reference evidence="3" key="1">
    <citation type="journal article" date="2017" name="Nat. Ecol. Evol.">
        <title>Genome expansion and lineage-specific genetic innovations in the forest pathogenic fungi Armillaria.</title>
        <authorList>
            <person name="Sipos G."/>
            <person name="Prasanna A.N."/>
            <person name="Walter M.C."/>
            <person name="O'Connor E."/>
            <person name="Balint B."/>
            <person name="Krizsan K."/>
            <person name="Kiss B."/>
            <person name="Hess J."/>
            <person name="Varga T."/>
            <person name="Slot J."/>
            <person name="Riley R."/>
            <person name="Boka B."/>
            <person name="Rigling D."/>
            <person name="Barry K."/>
            <person name="Lee J."/>
            <person name="Mihaltcheva S."/>
            <person name="LaButti K."/>
            <person name="Lipzen A."/>
            <person name="Waldron R."/>
            <person name="Moloney N.M."/>
            <person name="Sperisen C."/>
            <person name="Kredics L."/>
            <person name="Vagvoelgyi C."/>
            <person name="Patrignani A."/>
            <person name="Fitzpatrick D."/>
            <person name="Nagy I."/>
            <person name="Doyle S."/>
            <person name="Anderson J.B."/>
            <person name="Grigoriev I.V."/>
            <person name="Gueldener U."/>
            <person name="Muensterkoetter M."/>
            <person name="Nagy L.G."/>
        </authorList>
    </citation>
    <scope>NUCLEOTIDE SEQUENCE [LARGE SCALE GENOMIC DNA]</scope>
    <source>
        <strain evidence="3">28-4</strain>
    </source>
</reference>
<proteinExistence type="predicted"/>
<feature type="region of interest" description="Disordered" evidence="1">
    <location>
        <begin position="1"/>
        <end position="35"/>
    </location>
</feature>
<accession>A0A2H3AXA5</accession>
<evidence type="ECO:0000313" key="2">
    <source>
        <dbReference type="EMBL" id="PBK63331.1"/>
    </source>
</evidence>
<feature type="compositionally biased region" description="Pro residues" evidence="1">
    <location>
        <begin position="68"/>
        <end position="81"/>
    </location>
</feature>
<gene>
    <name evidence="2" type="ORF">ARMSODRAFT_1024074</name>
</gene>